<reference evidence="2" key="1">
    <citation type="journal article" date="2019" name="Int. J. Syst. Evol. Microbiol.">
        <title>The Global Catalogue of Microorganisms (GCM) 10K type strain sequencing project: providing services to taxonomists for standard genome sequencing and annotation.</title>
        <authorList>
            <consortium name="The Broad Institute Genomics Platform"/>
            <consortium name="The Broad Institute Genome Sequencing Center for Infectious Disease"/>
            <person name="Wu L."/>
            <person name="Ma J."/>
        </authorList>
    </citation>
    <scope>NUCLEOTIDE SEQUENCE [LARGE SCALE GENOMIC DNA]</scope>
    <source>
        <strain evidence="2">JCM 18326</strain>
    </source>
</reference>
<gene>
    <name evidence="1" type="ORF">GCM10023331_23080</name>
</gene>
<dbReference type="PANTHER" id="PTHR43224:SF1">
    <property type="entry name" value="AMIDINOTRANSFERASE"/>
    <property type="match status" value="1"/>
</dbReference>
<accession>A0ABP9DHF5</accession>
<dbReference type="Gene3D" id="3.75.10.10">
    <property type="entry name" value="L-arginine/glycine Amidinotransferase, Chain A"/>
    <property type="match status" value="1"/>
</dbReference>
<proteinExistence type="predicted"/>
<protein>
    <submittedName>
        <fullName evidence="1">Arginine deiminase-related protein</fullName>
    </submittedName>
</protein>
<name>A0ABP9DHF5_9BACT</name>
<evidence type="ECO:0000313" key="2">
    <source>
        <dbReference type="Proteomes" id="UP001500298"/>
    </source>
</evidence>
<dbReference type="InterPro" id="IPR014541">
    <property type="entry name" value="Amdntrnsf_FN0238"/>
</dbReference>
<dbReference type="SUPFAM" id="SSF55909">
    <property type="entry name" value="Pentein"/>
    <property type="match status" value="1"/>
</dbReference>
<dbReference type="PIRSF" id="PIRSF028188">
    <property type="entry name" value="Amdntrnsf_FN0238"/>
    <property type="match status" value="1"/>
</dbReference>
<dbReference type="Proteomes" id="UP001500298">
    <property type="component" value="Unassembled WGS sequence"/>
</dbReference>
<comment type="caution">
    <text evidence="1">The sequence shown here is derived from an EMBL/GenBank/DDBJ whole genome shotgun (WGS) entry which is preliminary data.</text>
</comment>
<dbReference type="NCBIfam" id="NF046062">
    <property type="entry name" value="citrull_CtlX"/>
    <property type="match status" value="1"/>
</dbReference>
<dbReference type="EMBL" id="BAABJX010000033">
    <property type="protein sequence ID" value="GAA4837214.1"/>
    <property type="molecule type" value="Genomic_DNA"/>
</dbReference>
<organism evidence="1 2">
    <name type="scientific">Algivirga pacifica</name>
    <dbReference type="NCBI Taxonomy" id="1162670"/>
    <lineage>
        <taxon>Bacteria</taxon>
        <taxon>Pseudomonadati</taxon>
        <taxon>Bacteroidota</taxon>
        <taxon>Cytophagia</taxon>
        <taxon>Cytophagales</taxon>
        <taxon>Flammeovirgaceae</taxon>
        <taxon>Algivirga</taxon>
    </lineage>
</organism>
<dbReference type="Pfam" id="PF19420">
    <property type="entry name" value="DDAH_eukar"/>
    <property type="match status" value="1"/>
</dbReference>
<dbReference type="PANTHER" id="PTHR43224">
    <property type="entry name" value="AMIDINOTRANSFERASE"/>
    <property type="match status" value="1"/>
</dbReference>
<keyword evidence="2" id="KW-1185">Reference proteome</keyword>
<evidence type="ECO:0000313" key="1">
    <source>
        <dbReference type="EMBL" id="GAA4837214.1"/>
    </source>
</evidence>
<sequence length="298" mass="33687">MIRPASFGFNSITAQDNAFQNKTSSHSPEGVKQRAQAQFDFFVSRLREVGINVLVIEDTNTPEKPDAIFPNNWISTHTDGKVILYPMKAENRRLERREDIVEQLKTKFQVNSVTDLSTHEKESIFLEGTGSMIFDRVNKICYACISHRTDAKLLEEWGEMMGYEIVSFTSKDENGQDIYHTNVMLSVGSDLAVICAASIPDQEEQAYVLNRLKETGKTIIDVSFEQMQQLCCNVLEVCNQEGDAYLTMSKRAYDAFTSEQIEAIEKHVKIVYSPIPIIEEIGGGGSRCMMAEIFLPKK</sequence>